<dbReference type="AlphaFoldDB" id="A0A5B7EMP2"/>
<sequence>MMSNEAPAQTTFLSWQVKSHLTSLLPATPQGPVLAVAVTSPIKMTLMHLTLLTALDPPQEPRQGNNKALVSRAANNLVESLPCASACDGYKYYLVFLSCGNMASRGASSPVTIKRPATRPAAPPACGASQHRINYFEIQLTSQDHATGGVRGLDIVSRRDLEGRQR</sequence>
<evidence type="ECO:0000313" key="1">
    <source>
        <dbReference type="EMBL" id="MPC34466.1"/>
    </source>
</evidence>
<dbReference type="EMBL" id="VSRR010003060">
    <property type="protein sequence ID" value="MPC34466.1"/>
    <property type="molecule type" value="Genomic_DNA"/>
</dbReference>
<dbReference type="Proteomes" id="UP000324222">
    <property type="component" value="Unassembled WGS sequence"/>
</dbReference>
<accession>A0A5B7EMP2</accession>
<proteinExistence type="predicted"/>
<gene>
    <name evidence="1" type="ORF">E2C01_027857</name>
</gene>
<reference evidence="1 2" key="1">
    <citation type="submission" date="2019-05" db="EMBL/GenBank/DDBJ databases">
        <title>Another draft genome of Portunus trituberculatus and its Hox gene families provides insights of decapod evolution.</title>
        <authorList>
            <person name="Jeong J.-H."/>
            <person name="Song I."/>
            <person name="Kim S."/>
            <person name="Choi T."/>
            <person name="Kim D."/>
            <person name="Ryu S."/>
            <person name="Kim W."/>
        </authorList>
    </citation>
    <scope>NUCLEOTIDE SEQUENCE [LARGE SCALE GENOMIC DNA]</scope>
    <source>
        <tissue evidence="1">Muscle</tissue>
    </source>
</reference>
<protein>
    <submittedName>
        <fullName evidence="1">Uncharacterized protein</fullName>
    </submittedName>
</protein>
<organism evidence="1 2">
    <name type="scientific">Portunus trituberculatus</name>
    <name type="common">Swimming crab</name>
    <name type="synonym">Neptunus trituberculatus</name>
    <dbReference type="NCBI Taxonomy" id="210409"/>
    <lineage>
        <taxon>Eukaryota</taxon>
        <taxon>Metazoa</taxon>
        <taxon>Ecdysozoa</taxon>
        <taxon>Arthropoda</taxon>
        <taxon>Crustacea</taxon>
        <taxon>Multicrustacea</taxon>
        <taxon>Malacostraca</taxon>
        <taxon>Eumalacostraca</taxon>
        <taxon>Eucarida</taxon>
        <taxon>Decapoda</taxon>
        <taxon>Pleocyemata</taxon>
        <taxon>Brachyura</taxon>
        <taxon>Eubrachyura</taxon>
        <taxon>Portunoidea</taxon>
        <taxon>Portunidae</taxon>
        <taxon>Portuninae</taxon>
        <taxon>Portunus</taxon>
    </lineage>
</organism>
<evidence type="ECO:0000313" key="2">
    <source>
        <dbReference type="Proteomes" id="UP000324222"/>
    </source>
</evidence>
<comment type="caution">
    <text evidence="1">The sequence shown here is derived from an EMBL/GenBank/DDBJ whole genome shotgun (WGS) entry which is preliminary data.</text>
</comment>
<name>A0A5B7EMP2_PORTR</name>
<keyword evidence="2" id="KW-1185">Reference proteome</keyword>